<name>A0A2P2P0Y6_RHIMU</name>
<protein>
    <submittedName>
        <fullName evidence="1">Uncharacterized protein</fullName>
    </submittedName>
</protein>
<dbReference type="EMBL" id="GGEC01067921">
    <property type="protein sequence ID" value="MBX48405.1"/>
    <property type="molecule type" value="Transcribed_RNA"/>
</dbReference>
<organism evidence="1">
    <name type="scientific">Rhizophora mucronata</name>
    <name type="common">Asiatic mangrove</name>
    <dbReference type="NCBI Taxonomy" id="61149"/>
    <lineage>
        <taxon>Eukaryota</taxon>
        <taxon>Viridiplantae</taxon>
        <taxon>Streptophyta</taxon>
        <taxon>Embryophyta</taxon>
        <taxon>Tracheophyta</taxon>
        <taxon>Spermatophyta</taxon>
        <taxon>Magnoliopsida</taxon>
        <taxon>eudicotyledons</taxon>
        <taxon>Gunneridae</taxon>
        <taxon>Pentapetalae</taxon>
        <taxon>rosids</taxon>
        <taxon>fabids</taxon>
        <taxon>Malpighiales</taxon>
        <taxon>Rhizophoraceae</taxon>
        <taxon>Rhizophora</taxon>
    </lineage>
</organism>
<sequence>MACHLLKEHELCFCYWLYEQISKSFIVCKYMFNGYLCYIWL</sequence>
<reference evidence="1" key="1">
    <citation type="submission" date="2018-02" db="EMBL/GenBank/DDBJ databases">
        <title>Rhizophora mucronata_Transcriptome.</title>
        <authorList>
            <person name="Meera S.P."/>
            <person name="Sreeshan A."/>
            <person name="Augustine A."/>
        </authorList>
    </citation>
    <scope>NUCLEOTIDE SEQUENCE</scope>
    <source>
        <tissue evidence="1">Leaf</tissue>
    </source>
</reference>
<proteinExistence type="predicted"/>
<dbReference type="AlphaFoldDB" id="A0A2P2P0Y6"/>
<evidence type="ECO:0000313" key="1">
    <source>
        <dbReference type="EMBL" id="MBX48405.1"/>
    </source>
</evidence>
<accession>A0A2P2P0Y6</accession>